<dbReference type="PANTHER" id="PTHR22900">
    <property type="entry name" value="PROTEIN CBG14245-RELATED"/>
    <property type="match status" value="1"/>
</dbReference>
<dbReference type="AlphaFoldDB" id="A0AA36DKS5"/>
<dbReference type="InterPro" id="IPR007669">
    <property type="entry name" value="Chst-1-like"/>
</dbReference>
<feature type="signal peptide" evidence="1">
    <location>
        <begin position="1"/>
        <end position="17"/>
    </location>
</feature>
<evidence type="ECO:0000256" key="1">
    <source>
        <dbReference type="SAM" id="SignalP"/>
    </source>
</evidence>
<name>A0AA36DKS5_9BILA</name>
<comment type="caution">
    <text evidence="2">The sequence shown here is derived from an EMBL/GenBank/DDBJ whole genome shotgun (WGS) entry which is preliminary data.</text>
</comment>
<dbReference type="GO" id="GO:0047756">
    <property type="term" value="F:chondroitin 4-sulfotransferase activity"/>
    <property type="evidence" value="ECO:0007669"/>
    <property type="project" value="InterPro"/>
</dbReference>
<evidence type="ECO:0000313" key="2">
    <source>
        <dbReference type="EMBL" id="CAJ0587866.1"/>
    </source>
</evidence>
<dbReference type="PANTHER" id="PTHR22900:SF5">
    <property type="entry name" value="PROTEIN CBG14245"/>
    <property type="match status" value="1"/>
</dbReference>
<protein>
    <recommendedName>
        <fullName evidence="4">Sulfotransferase</fullName>
    </recommendedName>
</protein>
<dbReference type="Gene3D" id="3.40.50.300">
    <property type="entry name" value="P-loop containing nucleotide triphosphate hydrolases"/>
    <property type="match status" value="1"/>
</dbReference>
<sequence length="309" mass="35804">MWRPGLWLYLLLSTVTASWKAPKISPHRFPLVSSRNPEHITFEVETEDGVKLIPPLPIRKELSCYRVKLGHLVYMSTPKCGSTQMRRIMCELILRDEGVEITPEVNDDVENSRPFCMRSQGLVQAGQLLGWNSPKNKLFFIWRDPVDRFISQYGYICKKHGECGEAGESLHTAAKGFYNYLQYGQLPKGASNVSNFRHHITPQSWHCDIGEQPGRFQRVEYTQNSAELVERLRPVLDWTGMPPEDIDAALNRLLTSNTNEERAADKKVHKYDMWREEVLKNRTTLGYVLAINYHDYRLFQKELPEIPPK</sequence>
<evidence type="ECO:0000313" key="3">
    <source>
        <dbReference type="Proteomes" id="UP001177023"/>
    </source>
</evidence>
<reference evidence="2" key="1">
    <citation type="submission" date="2023-06" db="EMBL/GenBank/DDBJ databases">
        <authorList>
            <person name="Delattre M."/>
        </authorList>
    </citation>
    <scope>NUCLEOTIDE SEQUENCE</scope>
    <source>
        <strain evidence="2">AF72</strain>
    </source>
</reference>
<dbReference type="GO" id="GO:1902884">
    <property type="term" value="P:positive regulation of response to oxidative stress"/>
    <property type="evidence" value="ECO:0007669"/>
    <property type="project" value="InterPro"/>
</dbReference>
<dbReference type="Pfam" id="PF03567">
    <property type="entry name" value="Sulfotransfer_2"/>
    <property type="match status" value="1"/>
</dbReference>
<dbReference type="InterPro" id="IPR027417">
    <property type="entry name" value="P-loop_NTPase"/>
</dbReference>
<feature type="non-terminal residue" evidence="2">
    <location>
        <position position="309"/>
    </location>
</feature>
<evidence type="ECO:0008006" key="4">
    <source>
        <dbReference type="Google" id="ProtNLM"/>
    </source>
</evidence>
<dbReference type="SUPFAM" id="SSF52540">
    <property type="entry name" value="P-loop containing nucleoside triphosphate hydrolases"/>
    <property type="match status" value="1"/>
</dbReference>
<proteinExistence type="predicted"/>
<feature type="chain" id="PRO_5041272341" description="Sulfotransferase" evidence="1">
    <location>
        <begin position="18"/>
        <end position="309"/>
    </location>
</feature>
<dbReference type="Proteomes" id="UP001177023">
    <property type="component" value="Unassembled WGS sequence"/>
</dbReference>
<dbReference type="GO" id="GO:0016020">
    <property type="term" value="C:membrane"/>
    <property type="evidence" value="ECO:0007669"/>
    <property type="project" value="InterPro"/>
</dbReference>
<keyword evidence="3" id="KW-1185">Reference proteome</keyword>
<organism evidence="2 3">
    <name type="scientific">Mesorhabditis spiculigera</name>
    <dbReference type="NCBI Taxonomy" id="96644"/>
    <lineage>
        <taxon>Eukaryota</taxon>
        <taxon>Metazoa</taxon>
        <taxon>Ecdysozoa</taxon>
        <taxon>Nematoda</taxon>
        <taxon>Chromadorea</taxon>
        <taxon>Rhabditida</taxon>
        <taxon>Rhabditina</taxon>
        <taxon>Rhabditomorpha</taxon>
        <taxon>Rhabditoidea</taxon>
        <taxon>Rhabditidae</taxon>
        <taxon>Mesorhabditinae</taxon>
        <taxon>Mesorhabditis</taxon>
    </lineage>
</organism>
<dbReference type="GO" id="GO:0050650">
    <property type="term" value="P:chondroitin sulfate proteoglycan biosynthetic process"/>
    <property type="evidence" value="ECO:0007669"/>
    <property type="project" value="InterPro"/>
</dbReference>
<accession>A0AA36DKS5</accession>
<dbReference type="EMBL" id="CATQJA010002710">
    <property type="protein sequence ID" value="CAJ0587866.1"/>
    <property type="molecule type" value="Genomic_DNA"/>
</dbReference>
<keyword evidence="1" id="KW-0732">Signal</keyword>
<dbReference type="InterPro" id="IPR005331">
    <property type="entry name" value="Sulfotransferase"/>
</dbReference>
<gene>
    <name evidence="2" type="ORF">MSPICULIGERA_LOCUS25819</name>
</gene>